<dbReference type="SMART" id="SM00248">
    <property type="entry name" value="ANK"/>
    <property type="match status" value="3"/>
</dbReference>
<dbReference type="PROSITE" id="PS50297">
    <property type="entry name" value="ANK_REP_REGION"/>
    <property type="match status" value="1"/>
</dbReference>
<keyword evidence="5" id="KW-1185">Reference proteome</keyword>
<evidence type="ECO:0000256" key="3">
    <source>
        <dbReference type="PROSITE-ProRule" id="PRU00023"/>
    </source>
</evidence>
<evidence type="ECO:0000256" key="1">
    <source>
        <dbReference type="ARBA" id="ARBA00022737"/>
    </source>
</evidence>
<reference evidence="4" key="2">
    <citation type="journal article" date="2023" name="IMA Fungus">
        <title>Comparative genomic study of the Penicillium genus elucidates a diverse pangenome and 15 lateral gene transfer events.</title>
        <authorList>
            <person name="Petersen C."/>
            <person name="Sorensen T."/>
            <person name="Nielsen M.R."/>
            <person name="Sondergaard T.E."/>
            <person name="Sorensen J.L."/>
            <person name="Fitzpatrick D.A."/>
            <person name="Frisvad J.C."/>
            <person name="Nielsen K.L."/>
        </authorList>
    </citation>
    <scope>NUCLEOTIDE SEQUENCE</scope>
    <source>
        <strain evidence="4">IBT 20477</strain>
    </source>
</reference>
<dbReference type="Pfam" id="PF12796">
    <property type="entry name" value="Ank_2"/>
    <property type="match status" value="1"/>
</dbReference>
<accession>A0A9W9IXM9</accession>
<protein>
    <submittedName>
        <fullName evidence="4">Uncharacterized protein</fullName>
    </submittedName>
</protein>
<keyword evidence="2 3" id="KW-0040">ANK repeat</keyword>
<dbReference type="SUPFAM" id="SSF48403">
    <property type="entry name" value="Ankyrin repeat"/>
    <property type="match status" value="1"/>
</dbReference>
<keyword evidence="1" id="KW-0677">Repeat</keyword>
<dbReference type="InterPro" id="IPR002110">
    <property type="entry name" value="Ankyrin_rpt"/>
</dbReference>
<gene>
    <name evidence="4" type="ORF">N7449_010962</name>
</gene>
<dbReference type="AlphaFoldDB" id="A0A9W9IXM9"/>
<evidence type="ECO:0000313" key="5">
    <source>
        <dbReference type="Proteomes" id="UP001150942"/>
    </source>
</evidence>
<dbReference type="InterPro" id="IPR036770">
    <property type="entry name" value="Ankyrin_rpt-contain_sf"/>
</dbReference>
<dbReference type="EMBL" id="JAPQKQ010000008">
    <property type="protein sequence ID" value="KAJ5186198.1"/>
    <property type="molecule type" value="Genomic_DNA"/>
</dbReference>
<comment type="caution">
    <text evidence="4">The sequence shown here is derived from an EMBL/GenBank/DDBJ whole genome shotgun (WGS) entry which is preliminary data.</text>
</comment>
<proteinExistence type="predicted"/>
<feature type="repeat" description="ANK" evidence="3">
    <location>
        <begin position="31"/>
        <end position="63"/>
    </location>
</feature>
<evidence type="ECO:0000256" key="2">
    <source>
        <dbReference type="ARBA" id="ARBA00023043"/>
    </source>
</evidence>
<dbReference type="Proteomes" id="UP001150942">
    <property type="component" value="Unassembled WGS sequence"/>
</dbReference>
<name>A0A9W9IXM9_9EURO</name>
<organism evidence="4 5">
    <name type="scientific">Penicillium cf. viridicatum</name>
    <dbReference type="NCBI Taxonomy" id="2972119"/>
    <lineage>
        <taxon>Eukaryota</taxon>
        <taxon>Fungi</taxon>
        <taxon>Dikarya</taxon>
        <taxon>Ascomycota</taxon>
        <taxon>Pezizomycotina</taxon>
        <taxon>Eurotiomycetes</taxon>
        <taxon>Eurotiomycetidae</taxon>
        <taxon>Eurotiales</taxon>
        <taxon>Aspergillaceae</taxon>
        <taxon>Penicillium</taxon>
    </lineage>
</organism>
<dbReference type="InterPro" id="IPR050776">
    <property type="entry name" value="Ank_Repeat/CDKN_Inhibitor"/>
</dbReference>
<dbReference type="OrthoDB" id="341259at2759"/>
<sequence length="171" mass="18204">MKTYKIVLGLSMLSFEEIVHNPEDINAVDTMGRTALAWAAARGDTRATVTLLSHGGDPNIADVQLSGPLSNAASQGHAVAVRLLLEVGEQPDLCHPSGERKGSPLNCATRNATDILLLTSLLDFGADVDASGNDGRPGLFMRQGLIILGLLCCYWNTAPTSTQYWLTGQLL</sequence>
<dbReference type="PROSITE" id="PS50088">
    <property type="entry name" value="ANK_REPEAT"/>
    <property type="match status" value="1"/>
</dbReference>
<reference evidence="4" key="1">
    <citation type="submission" date="2022-11" db="EMBL/GenBank/DDBJ databases">
        <authorList>
            <person name="Petersen C."/>
        </authorList>
    </citation>
    <scope>NUCLEOTIDE SEQUENCE</scope>
    <source>
        <strain evidence="4">IBT 20477</strain>
    </source>
</reference>
<evidence type="ECO:0000313" key="4">
    <source>
        <dbReference type="EMBL" id="KAJ5186198.1"/>
    </source>
</evidence>
<dbReference type="Gene3D" id="1.25.40.20">
    <property type="entry name" value="Ankyrin repeat-containing domain"/>
    <property type="match status" value="1"/>
</dbReference>
<dbReference type="PANTHER" id="PTHR24201">
    <property type="entry name" value="ANK_REP_REGION DOMAIN-CONTAINING PROTEIN"/>
    <property type="match status" value="1"/>
</dbReference>